<evidence type="ECO:0000256" key="2">
    <source>
        <dbReference type="ARBA" id="ARBA00004906"/>
    </source>
</evidence>
<feature type="domain" description="UBR-type" evidence="12">
    <location>
        <begin position="111"/>
        <end position="184"/>
    </location>
</feature>
<dbReference type="GO" id="GO:0071596">
    <property type="term" value="P:ubiquitin-dependent protein catabolic process via the N-end rule pathway"/>
    <property type="evidence" value="ECO:0007669"/>
    <property type="project" value="UniProtKB-UniRule"/>
</dbReference>
<dbReference type="Pfam" id="PF18995">
    <property type="entry name" value="PRT6_C"/>
    <property type="match status" value="1"/>
</dbReference>
<proteinExistence type="inferred from homology"/>
<dbReference type="GO" id="GO:0000151">
    <property type="term" value="C:ubiquitin ligase complex"/>
    <property type="evidence" value="ECO:0007669"/>
    <property type="project" value="TreeGrafter"/>
</dbReference>
<organism evidence="13 14">
    <name type="scientific">Lachancea mirantina</name>
    <dbReference type="NCBI Taxonomy" id="1230905"/>
    <lineage>
        <taxon>Eukaryota</taxon>
        <taxon>Fungi</taxon>
        <taxon>Dikarya</taxon>
        <taxon>Ascomycota</taxon>
        <taxon>Saccharomycotina</taxon>
        <taxon>Saccharomycetes</taxon>
        <taxon>Saccharomycetales</taxon>
        <taxon>Saccharomycetaceae</taxon>
        <taxon>Lachancea</taxon>
    </lineage>
</organism>
<dbReference type="InterPro" id="IPR055194">
    <property type="entry name" value="UBR1-like_WH"/>
</dbReference>
<dbReference type="GO" id="GO:0008270">
    <property type="term" value="F:zinc ion binding"/>
    <property type="evidence" value="ECO:0007669"/>
    <property type="project" value="UniProtKB-UniRule"/>
</dbReference>
<evidence type="ECO:0000256" key="8">
    <source>
        <dbReference type="ARBA" id="ARBA00046341"/>
    </source>
</evidence>
<evidence type="ECO:0000256" key="10">
    <source>
        <dbReference type="RuleBase" id="RU366018"/>
    </source>
</evidence>
<dbReference type="UniPathway" id="UPA00143"/>
<dbReference type="EC" id="2.3.2.27" evidence="10"/>
<comment type="pathway">
    <text evidence="2 10">Protein modification; protein ubiquitination.</text>
</comment>
<dbReference type="Pfam" id="PF22960">
    <property type="entry name" value="WHD_UBR1"/>
    <property type="match status" value="1"/>
</dbReference>
<dbReference type="Proteomes" id="UP000191024">
    <property type="component" value="Chromosome H"/>
</dbReference>
<keyword evidence="3 10" id="KW-0808">Transferase</keyword>
<feature type="zinc finger region" description="UBR-type" evidence="9">
    <location>
        <begin position="111"/>
        <end position="184"/>
    </location>
</feature>
<comment type="catalytic activity">
    <reaction evidence="1 10">
        <text>S-ubiquitinyl-[E2 ubiquitin-conjugating enzyme]-L-cysteine + [acceptor protein]-L-lysine = [E2 ubiquitin-conjugating enzyme]-L-cysteine + N(6)-ubiquitinyl-[acceptor protein]-L-lysine.</text>
        <dbReference type="EC" id="2.3.2.27"/>
    </reaction>
</comment>
<reference evidence="14" key="1">
    <citation type="submission" date="2016-03" db="EMBL/GenBank/DDBJ databases">
        <authorList>
            <person name="Devillers H."/>
        </authorList>
    </citation>
    <scope>NUCLEOTIDE SEQUENCE [LARGE SCALE GENOMIC DNA]</scope>
</reference>
<evidence type="ECO:0000259" key="12">
    <source>
        <dbReference type="PROSITE" id="PS51157"/>
    </source>
</evidence>
<protein>
    <recommendedName>
        <fullName evidence="10">E3 ubiquitin-protein ligase</fullName>
        <ecNumber evidence="10">2.3.2.27</ecNumber>
    </recommendedName>
</protein>
<evidence type="ECO:0000313" key="13">
    <source>
        <dbReference type="EMBL" id="SCV03482.1"/>
    </source>
</evidence>
<dbReference type="SUPFAM" id="SSF57850">
    <property type="entry name" value="RING/U-box"/>
    <property type="match status" value="1"/>
</dbReference>
<evidence type="ECO:0000256" key="9">
    <source>
        <dbReference type="PROSITE-ProRule" id="PRU00508"/>
    </source>
</evidence>
<feature type="compositionally biased region" description="Low complexity" evidence="11">
    <location>
        <begin position="1912"/>
        <end position="1923"/>
    </location>
</feature>
<name>A0A1G4KG00_9SACH</name>
<dbReference type="FunFam" id="2.10.110.30:FF:000002">
    <property type="entry name" value="Putative e3 ubiquitin-protein ligase ubr3"/>
    <property type="match status" value="1"/>
</dbReference>
<evidence type="ECO:0000256" key="6">
    <source>
        <dbReference type="ARBA" id="ARBA00022786"/>
    </source>
</evidence>
<evidence type="ECO:0000256" key="7">
    <source>
        <dbReference type="ARBA" id="ARBA00022833"/>
    </source>
</evidence>
<dbReference type="Gene3D" id="2.10.110.30">
    <property type="match status" value="1"/>
</dbReference>
<keyword evidence="5 10" id="KW-0863">Zinc-finger</keyword>
<evidence type="ECO:0000256" key="5">
    <source>
        <dbReference type="ARBA" id="ARBA00022771"/>
    </source>
</evidence>
<dbReference type="PANTHER" id="PTHR21497">
    <property type="entry name" value="UBIQUITIN LIGASE E3 ALPHA-RELATED"/>
    <property type="match status" value="1"/>
</dbReference>
<accession>A0A1G4KG00</accession>
<keyword evidence="7 10" id="KW-0862">Zinc</keyword>
<evidence type="ECO:0000313" key="14">
    <source>
        <dbReference type="Proteomes" id="UP000191024"/>
    </source>
</evidence>
<keyword evidence="4 10" id="KW-0479">Metal-binding</keyword>
<sequence>MIKEIDFDLRERLRHTLQSIHDNPHFKTTRGFKERAEMDKTLQALIFRYLYYVVSNNGKFLSFLFPATPADKFPASLEDCLDIESIVMSRNNPFYTVSETGTHISHRHTGRNCGRKFQTGEPIYRCKECSYDDTCVLCIHCFNPNDHKGHHVYTNICTHVNNGICDCGDAEAWHTTLHCKAEEADAGAGAEDMFNSDDMAVLCEVVLSEVFDHLLDVFNQNIEPLPTIQKSITVKLRELLQQRKTTEKLDFLKDLAYKNGYMQEQMAFDEDIQDELLDDLPDYVVMIYNDEYHNYSQATAALKQGIPDDKRTDKLTERIDEEGRAMLKCSDRLSTVVNGFFAVQTNGLSATLTPWSEYVHQEACKYIIMWVNHCLTIPNPAFQQVFRETMGKVLCSEHTRASEDIDVSMVVDKYFTDRFADEYAYKYADLSVLGKGNSIPISHHKRLKITELDRISSTLNGCEPVLDKHYCNSRLQHILFFDHRFWKKLRKDIQDMIIPTLASSIKFRSIFCNQLVEIFNHMSRSLAFMDREPQLTALRESVVQLFTCPTNARHILETKSFCDIMWSVIDVFAEFSKVEGGLLIWQRVQKSNPTKSYSIFFKQGLYAVETILSKTREPNLLLNPEEFIAIVTLCKLFNGAWKIRRKEGEHVIREDQYFIPYLEYTTSIYSIVQTIDKVFELSQSNLDATKIVSAIRLLVTYLGHRTLPYKIIADTYEVIKFKVSKQRVAFMNPVHTLLSFLIEKVPLETALSAFSGCRDILTIAEFPLRSVVLCSQIDVGFWVRNGMSVLRQSSYYRKNPEMGCYIRDVHLNQIAFLQERDDPVRLIYNLLDRWELVGWFNGEEEFEKTAYEDKIAYIIQQFIAFVYQLLSERLSFRKFKSSDEKEFYHMKNAVIYGLYMEPLSYSNLLKDIPEYLTENTSHFDKALDEVAYYVEPRGLEDNGVFKLKAEYYKKIDLLQLLNMENDFEHSASVIKLNIAQNEEEASKVILQPQLIPYKFLDERAVNIGDFARTDVFARLVYKLLQTSIDREEGTFLYGLLHLIHAIFRDEELINGKQSLPEAYLSKPICSLLLMIVDSKANVFSENAVSKADYLLEDMIWKNSAVIFETLDSSLGHAYVERYKARKLNQGVNFDESEKERKKRLAKLRHEKILAKFSKQQDKFMKDNASDFMNGEDIEMVDQVTRDKAEEFTCALCQDSTSSDLFVMPLYHENTPVFKSGHLHDLQQFAAPLNGFFNKDDHPTINDDETLDNYKQDGTRGSRKVFVSCNHYIHYKCFKRYAQKKRFSTNSFICPLCQTYSNCVLPVSRKSGAEDNSGLACLFSEEDTNWNIENFPSEDLADFNSIFNTFVEINNNNTNYDKACYNTQDLQRPDVIYILTTHWANTISVFEIVNRLSARPNSTLLLGKEQRFKTFRNVLASIVWIYKVLGKPSSSYPYVNSNGIVWNQNQLFQHIVKESLFSSRPLNLIVTEALSTFAVQLVSDFVKGLSSNDIEKLYAGAQELGAEVEMDEEWMTILRGLCDIGITDKSLAHKLYSVTLICLCRHLLPSLRRTLIFLTVANGLLAGSSGEASVGESKLQNVLNDDSLLESLDQAIRVVTLSGSLKEFLARAGKQSYAPSDPYLTRIPYEYCGIVKLADLTKYLNTYVTNSKEVKLRDEHPQHMKNVDNRLDFKICLACGVKIHARKDHTELFKHLSKNCFKPFGLFLVPNVSEVCLVLTSPRSTISISAPYLNSHGEAGRNAIQRGDTTILNLRRYEHLNKLWLNNEIPGYISRVLGDEFRVSIISNGVVFNFNRNVIRRPLGANTNATEESTSDDDDDEGMDFAWGELRPAEFLEDPALRMDGTAPVQNTDIREFFQFIAHLRNDAGVINAVQDDDAEEPFVPQFQFIPTFRPPATQQPSEGEGEGEGDGDNSSAESDLSDA</sequence>
<comment type="function">
    <text evidence="10">Ubiquitin ligase protein which is a component of the N-end rule pathway. Recognizes and binds to proteins bearing specific N-terminal residues that are destabilizing according to the N-end rule, leading to their ubiquitination and subsequent degradation.</text>
</comment>
<dbReference type="Pfam" id="PF02207">
    <property type="entry name" value="zf-UBR"/>
    <property type="match status" value="1"/>
</dbReference>
<feature type="region of interest" description="Disordered" evidence="11">
    <location>
        <begin position="1889"/>
        <end position="1923"/>
    </location>
</feature>
<keyword evidence="6 10" id="KW-0833">Ubl conjugation pathway</keyword>
<dbReference type="SMART" id="SM00396">
    <property type="entry name" value="ZnF_UBR1"/>
    <property type="match status" value="1"/>
</dbReference>
<evidence type="ECO:0000256" key="4">
    <source>
        <dbReference type="ARBA" id="ARBA00022723"/>
    </source>
</evidence>
<evidence type="ECO:0000256" key="3">
    <source>
        <dbReference type="ARBA" id="ARBA00022679"/>
    </source>
</evidence>
<evidence type="ECO:0000256" key="11">
    <source>
        <dbReference type="SAM" id="MobiDB-lite"/>
    </source>
</evidence>
<dbReference type="PROSITE" id="PS51157">
    <property type="entry name" value="ZF_UBR"/>
    <property type="match status" value="1"/>
</dbReference>
<gene>
    <name evidence="13" type="ORF">LAMI_0H08504G</name>
</gene>
<dbReference type="InterPro" id="IPR003126">
    <property type="entry name" value="Znf_UBR"/>
</dbReference>
<dbReference type="InterPro" id="IPR044046">
    <property type="entry name" value="E3_ligase_UBR-like_C"/>
</dbReference>
<dbReference type="STRING" id="1230905.A0A1G4KG00"/>
<dbReference type="EMBL" id="LT598468">
    <property type="protein sequence ID" value="SCV03482.1"/>
    <property type="molecule type" value="Genomic_DNA"/>
</dbReference>
<dbReference type="GO" id="GO:0016567">
    <property type="term" value="P:protein ubiquitination"/>
    <property type="evidence" value="ECO:0007669"/>
    <property type="project" value="UniProtKB-UniRule"/>
</dbReference>
<dbReference type="GO" id="GO:0061630">
    <property type="term" value="F:ubiquitin protein ligase activity"/>
    <property type="evidence" value="ECO:0007669"/>
    <property type="project" value="UniProtKB-UniRule"/>
</dbReference>
<dbReference type="InterPro" id="IPR039164">
    <property type="entry name" value="UBR1-like"/>
</dbReference>
<evidence type="ECO:0000256" key="1">
    <source>
        <dbReference type="ARBA" id="ARBA00000900"/>
    </source>
</evidence>
<keyword evidence="14" id="KW-1185">Reference proteome</keyword>
<comment type="similarity">
    <text evidence="8 10">Belongs to the E3 ubiquitin-protein ligase UBR1-like family.</text>
</comment>
<dbReference type="CDD" id="cd19672">
    <property type="entry name" value="UBR-box_UBR1_like"/>
    <property type="match status" value="1"/>
</dbReference>
<dbReference type="PANTHER" id="PTHR21497:SF26">
    <property type="entry name" value="E3 UBIQUITIN-PROTEIN LIGASE UBR1"/>
    <property type="match status" value="1"/>
</dbReference>
<dbReference type="GO" id="GO:0005737">
    <property type="term" value="C:cytoplasm"/>
    <property type="evidence" value="ECO:0007669"/>
    <property type="project" value="TreeGrafter"/>
</dbReference>
<dbReference type="OrthoDB" id="26387at2759"/>